<comment type="caution">
    <text evidence="3">The sequence shown here is derived from an EMBL/GenBank/DDBJ whole genome shotgun (WGS) entry which is preliminary data.</text>
</comment>
<dbReference type="Proteomes" id="UP001642405">
    <property type="component" value="Unassembled WGS sequence"/>
</dbReference>
<gene>
    <name evidence="3" type="ORF">SCUCBS95973_009735</name>
</gene>
<name>A0ABP0CXD8_9PEZI</name>
<evidence type="ECO:0000313" key="4">
    <source>
        <dbReference type="Proteomes" id="UP001642405"/>
    </source>
</evidence>
<dbReference type="SUPFAM" id="SSF51735">
    <property type="entry name" value="NAD(P)-binding Rossmann-fold domains"/>
    <property type="match status" value="1"/>
</dbReference>
<reference evidence="3 4" key="1">
    <citation type="submission" date="2024-01" db="EMBL/GenBank/DDBJ databases">
        <authorList>
            <person name="Allen C."/>
            <person name="Tagirdzhanova G."/>
        </authorList>
    </citation>
    <scope>NUCLEOTIDE SEQUENCE [LARGE SCALE GENOMIC DNA]</scope>
</reference>
<evidence type="ECO:0000256" key="1">
    <source>
        <dbReference type="ARBA" id="ARBA00006484"/>
    </source>
</evidence>
<dbReference type="PANTHER" id="PTHR44229">
    <property type="entry name" value="15-HYDROXYPROSTAGLANDIN DEHYDROGENASE [NAD(+)]"/>
    <property type="match status" value="1"/>
</dbReference>
<dbReference type="Gene3D" id="3.40.50.720">
    <property type="entry name" value="NAD(P)-binding Rossmann-like Domain"/>
    <property type="match status" value="1"/>
</dbReference>
<dbReference type="InterPro" id="IPR002347">
    <property type="entry name" value="SDR_fam"/>
</dbReference>
<dbReference type="Pfam" id="PF00106">
    <property type="entry name" value="adh_short"/>
    <property type="match status" value="1"/>
</dbReference>
<dbReference type="PANTHER" id="PTHR44229:SF4">
    <property type="entry name" value="15-HYDROXYPROSTAGLANDIN DEHYDROGENASE [NAD(+)]"/>
    <property type="match status" value="1"/>
</dbReference>
<evidence type="ECO:0000256" key="2">
    <source>
        <dbReference type="ARBA" id="ARBA00023002"/>
    </source>
</evidence>
<dbReference type="EMBL" id="CAWUHB010000125">
    <property type="protein sequence ID" value="CAK7236809.1"/>
    <property type="molecule type" value="Genomic_DNA"/>
</dbReference>
<proteinExistence type="inferred from homology"/>
<keyword evidence="4" id="KW-1185">Reference proteome</keyword>
<organism evidence="3 4">
    <name type="scientific">Sporothrix curviconia</name>
    <dbReference type="NCBI Taxonomy" id="1260050"/>
    <lineage>
        <taxon>Eukaryota</taxon>
        <taxon>Fungi</taxon>
        <taxon>Dikarya</taxon>
        <taxon>Ascomycota</taxon>
        <taxon>Pezizomycotina</taxon>
        <taxon>Sordariomycetes</taxon>
        <taxon>Sordariomycetidae</taxon>
        <taxon>Ophiostomatales</taxon>
        <taxon>Ophiostomataceae</taxon>
        <taxon>Sporothrix</taxon>
    </lineage>
</organism>
<evidence type="ECO:0000313" key="3">
    <source>
        <dbReference type="EMBL" id="CAK7236809.1"/>
    </source>
</evidence>
<keyword evidence="2" id="KW-0560">Oxidoreductase</keyword>
<protein>
    <submittedName>
        <fullName evidence="3">Uncharacterized protein</fullName>
    </submittedName>
</protein>
<dbReference type="PRINTS" id="PR00081">
    <property type="entry name" value="GDHRDH"/>
</dbReference>
<sequence length="248" mass="27590">MGEGFTRDLVRQGWRVAMVDLKPNPKMNADLGDDNVSYYEGNVADYDSQARCFQAAYDRYGRLDLVCLNAGMIDRGSLYILRHKNDKDTIPPAPDLSCTDVNIKGVYYGTQLAIHFMRKNKETLPGGNNIIVWMFVRAVARVLKIKDNIRINSIRPGFVVTSLAPPGMVEAFDKRKTTPLATVVRALNQILGDQTMSGQSLECSVEKIMLTPEPEYLNGELSKRAGFVWEPAFTAQHGEPSNLSDAGQ</sequence>
<dbReference type="InterPro" id="IPR036291">
    <property type="entry name" value="NAD(P)-bd_dom_sf"/>
</dbReference>
<accession>A0ABP0CXD8</accession>
<comment type="similarity">
    <text evidence="1">Belongs to the short-chain dehydrogenases/reductases (SDR) family.</text>
</comment>